<dbReference type="SUPFAM" id="SSF52540">
    <property type="entry name" value="P-loop containing nucleoside triphosphate hydrolases"/>
    <property type="match status" value="1"/>
</dbReference>
<sequence length="253" mass="27503">MNVILIPQQKLAISEVMRALDGTACNADNLGVLLVGSPGVGTSTCINEVKTITKRKFIDLKAIDFQSVGCLGRWLGNILGLDDVRISMKIKVSTPVVSMLNVMGVSMLILEDAHDVNSSGTGSNALYRIIEEFDRIKSAMPKIKLLLTVEAAELPSMKLSEAYLSKMFTVINISPITFDNLVFLVKKIYLSEPAGSPLPALSDRVLMAIFRFSKGSVGRAIFILELIKHDLASGGLQKKNDAGIIQFISRFEG</sequence>
<dbReference type="RefSeq" id="WP_150779216.1">
    <property type="nucleotide sequence ID" value="NZ_CABVIH010000006.1"/>
</dbReference>
<reference evidence="1 2" key="1">
    <citation type="submission" date="2019-09" db="EMBL/GenBank/DDBJ databases">
        <authorList>
            <person name="Chandra G."/>
            <person name="Truman W A."/>
        </authorList>
    </citation>
    <scope>NUCLEOTIDE SEQUENCE [LARGE SCALE GENOMIC DNA]</scope>
    <source>
        <strain evidence="1">PS880</strain>
    </source>
</reference>
<dbReference type="InterPro" id="IPR027417">
    <property type="entry name" value="P-loop_NTPase"/>
</dbReference>
<accession>A0A5E7IG05</accession>
<name>A0A5E7IG05_PSEFL</name>
<organism evidence="1 2">
    <name type="scientific">Pseudomonas fluorescens</name>
    <dbReference type="NCBI Taxonomy" id="294"/>
    <lineage>
        <taxon>Bacteria</taxon>
        <taxon>Pseudomonadati</taxon>
        <taxon>Pseudomonadota</taxon>
        <taxon>Gammaproteobacteria</taxon>
        <taxon>Pseudomonadales</taxon>
        <taxon>Pseudomonadaceae</taxon>
        <taxon>Pseudomonas</taxon>
    </lineage>
</organism>
<gene>
    <name evidence="1" type="ORF">PS880_01496</name>
</gene>
<proteinExistence type="predicted"/>
<dbReference type="EMBL" id="CABVIH010000006">
    <property type="protein sequence ID" value="VVO74836.1"/>
    <property type="molecule type" value="Genomic_DNA"/>
</dbReference>
<evidence type="ECO:0000313" key="2">
    <source>
        <dbReference type="Proteomes" id="UP000375525"/>
    </source>
</evidence>
<dbReference type="Proteomes" id="UP000375525">
    <property type="component" value="Unassembled WGS sequence"/>
</dbReference>
<dbReference type="Gene3D" id="3.40.50.300">
    <property type="entry name" value="P-loop containing nucleotide triphosphate hydrolases"/>
    <property type="match status" value="1"/>
</dbReference>
<evidence type="ECO:0008006" key="3">
    <source>
        <dbReference type="Google" id="ProtNLM"/>
    </source>
</evidence>
<evidence type="ECO:0000313" key="1">
    <source>
        <dbReference type="EMBL" id="VVO74836.1"/>
    </source>
</evidence>
<dbReference type="AlphaFoldDB" id="A0A5E7IG05"/>
<protein>
    <recommendedName>
        <fullName evidence="3">AAA+ ATPase domain-containing protein</fullName>
    </recommendedName>
</protein>